<feature type="transmembrane region" description="Helical" evidence="9">
    <location>
        <begin position="440"/>
        <end position="458"/>
    </location>
</feature>
<feature type="domain" description="Na+/H+ antiporter NhaC-like C-terminal" evidence="10">
    <location>
        <begin position="72"/>
        <end position="249"/>
    </location>
</feature>
<keyword evidence="5 9" id="KW-0812">Transmembrane</keyword>
<keyword evidence="7 9" id="KW-0472">Membrane</keyword>
<dbReference type="EMBL" id="JADIMK010000039">
    <property type="protein sequence ID" value="MBO8455517.1"/>
    <property type="molecule type" value="Genomic_DNA"/>
</dbReference>
<reference evidence="11" key="2">
    <citation type="journal article" date="2021" name="PeerJ">
        <title>Extensive microbial diversity within the chicken gut microbiome revealed by metagenomics and culture.</title>
        <authorList>
            <person name="Gilroy R."/>
            <person name="Ravi A."/>
            <person name="Getino M."/>
            <person name="Pursley I."/>
            <person name="Horton D.L."/>
            <person name="Alikhan N.F."/>
            <person name="Baker D."/>
            <person name="Gharbi K."/>
            <person name="Hall N."/>
            <person name="Watson M."/>
            <person name="Adriaenssens E.M."/>
            <person name="Foster-Nyarko E."/>
            <person name="Jarju S."/>
            <person name="Secka A."/>
            <person name="Antonio M."/>
            <person name="Oren A."/>
            <person name="Chaudhuri R.R."/>
            <person name="La Ragione R."/>
            <person name="Hildebrand F."/>
            <person name="Pallen M.J."/>
        </authorList>
    </citation>
    <scope>NUCLEOTIDE SEQUENCE</scope>
    <source>
        <strain evidence="11">B1-3475</strain>
    </source>
</reference>
<gene>
    <name evidence="11" type="ORF">IAC08_03830</name>
</gene>
<reference evidence="11" key="1">
    <citation type="submission" date="2020-10" db="EMBL/GenBank/DDBJ databases">
        <authorList>
            <person name="Gilroy R."/>
        </authorList>
    </citation>
    <scope>NUCLEOTIDE SEQUENCE</scope>
    <source>
        <strain evidence="11">B1-3475</strain>
    </source>
</reference>
<feature type="transmembrane region" description="Helical" evidence="9">
    <location>
        <begin position="70"/>
        <end position="87"/>
    </location>
</feature>
<feature type="transmembrane region" description="Helical" evidence="9">
    <location>
        <begin position="228"/>
        <end position="247"/>
    </location>
</feature>
<evidence type="ECO:0000313" key="11">
    <source>
        <dbReference type="EMBL" id="MBO8455517.1"/>
    </source>
</evidence>
<evidence type="ECO:0000256" key="8">
    <source>
        <dbReference type="ARBA" id="ARBA00038435"/>
    </source>
</evidence>
<feature type="domain" description="Na+/H+ antiporter NhaC-like C-terminal" evidence="10">
    <location>
        <begin position="271"/>
        <end position="457"/>
    </location>
</feature>
<evidence type="ECO:0000256" key="5">
    <source>
        <dbReference type="ARBA" id="ARBA00022692"/>
    </source>
</evidence>
<comment type="caution">
    <text evidence="11">The sequence shown here is derived from an EMBL/GenBank/DDBJ whole genome shotgun (WGS) entry which is preliminary data.</text>
</comment>
<comment type="similarity">
    <text evidence="8">Belongs to the NhaC Na(+)/H(+) (TC 2.A.35) antiporter family.</text>
</comment>
<dbReference type="GO" id="GO:0005886">
    <property type="term" value="C:plasma membrane"/>
    <property type="evidence" value="ECO:0007669"/>
    <property type="project" value="UniProtKB-SubCell"/>
</dbReference>
<feature type="transmembrane region" description="Helical" evidence="9">
    <location>
        <begin position="268"/>
        <end position="295"/>
    </location>
</feature>
<evidence type="ECO:0000256" key="7">
    <source>
        <dbReference type="ARBA" id="ARBA00023136"/>
    </source>
</evidence>
<evidence type="ECO:0000256" key="9">
    <source>
        <dbReference type="SAM" id="Phobius"/>
    </source>
</evidence>
<proteinExistence type="inferred from homology"/>
<feature type="transmembrane region" description="Helical" evidence="9">
    <location>
        <begin position="315"/>
        <end position="335"/>
    </location>
</feature>
<keyword evidence="2" id="KW-0813">Transport</keyword>
<evidence type="ECO:0000256" key="6">
    <source>
        <dbReference type="ARBA" id="ARBA00022989"/>
    </source>
</evidence>
<accession>A0A9D9HKH1</accession>
<keyword evidence="4" id="KW-1003">Cell membrane</keyword>
<feature type="transmembrane region" description="Helical" evidence="9">
    <location>
        <begin position="108"/>
        <end position="131"/>
    </location>
</feature>
<dbReference type="AlphaFoldDB" id="A0A9D9HKH1"/>
<protein>
    <submittedName>
        <fullName evidence="11">Na+/H+ antiporter NhaC family protein</fullName>
    </submittedName>
</protein>
<sequence>MGIIPEKYQADLLKTLRSLGKKTGRTGKRSPAEGSGEDKPMNGWLALSPMLVFLAAYLVSSLLAGDFYRIPIASAFLLASVYALLITRDKTTEERIAIFSAGAGDKNVLLMIWIFVLAGAFASTADAIGAIDACVNFTLAVLPAKLVYAGIFLAACFISMAVGTSVGTIVALVPVAAGIAQETGSGVPFMTAIVAGGAFFGDNLSFISDTTIASTRTQGCNMSDKFKVNIMIALPAALAVTAVYVVMGLGGGAAAEGGEVEWVKMIPYILVILLAISGVNVVSVLSIGIAVNAVIGFAYGDLSWAGWLGSIGEGIGGMGELIIVTMLAGGMLELIRHNGGLDFIISLMTRRISGKRGAELSIAALVSLANLCTANNTIAIITTGRIARDITSKFGLDPRKTASILDTFSCFVQGLIPYGAQLLMASGLAGISAISIIGYLYYPFALGLCALLAILLRLPRRYS</sequence>
<dbReference type="PANTHER" id="PTHR33451:SF5">
    <property type="entry name" value="NA+_H+ ANTIPORTER"/>
    <property type="match status" value="1"/>
</dbReference>
<organism evidence="11 12">
    <name type="scientific">Candidatus Cryptobacteroides intestinigallinarum</name>
    <dbReference type="NCBI Taxonomy" id="2840767"/>
    <lineage>
        <taxon>Bacteria</taxon>
        <taxon>Pseudomonadati</taxon>
        <taxon>Bacteroidota</taxon>
        <taxon>Bacteroidia</taxon>
        <taxon>Bacteroidales</taxon>
        <taxon>Candidatus Cryptobacteroides</taxon>
    </lineage>
</organism>
<dbReference type="Pfam" id="PF03553">
    <property type="entry name" value="Na_H_antiporter"/>
    <property type="match status" value="2"/>
</dbReference>
<evidence type="ECO:0000313" key="12">
    <source>
        <dbReference type="Proteomes" id="UP000823617"/>
    </source>
</evidence>
<feature type="transmembrane region" description="Helical" evidence="9">
    <location>
        <begin position="187"/>
        <end position="208"/>
    </location>
</feature>
<evidence type="ECO:0000256" key="1">
    <source>
        <dbReference type="ARBA" id="ARBA00004651"/>
    </source>
</evidence>
<evidence type="ECO:0000256" key="2">
    <source>
        <dbReference type="ARBA" id="ARBA00022448"/>
    </source>
</evidence>
<dbReference type="PANTHER" id="PTHR33451">
    <property type="entry name" value="MALATE-2H(+)/NA(+)-LACTATE ANTIPORTER"/>
    <property type="match status" value="1"/>
</dbReference>
<feature type="transmembrane region" description="Helical" evidence="9">
    <location>
        <begin position="44"/>
        <end position="64"/>
    </location>
</feature>
<name>A0A9D9HKH1_9BACT</name>
<evidence type="ECO:0000256" key="3">
    <source>
        <dbReference type="ARBA" id="ARBA00022449"/>
    </source>
</evidence>
<keyword evidence="6 9" id="KW-1133">Transmembrane helix</keyword>
<feature type="transmembrane region" description="Helical" evidence="9">
    <location>
        <begin position="151"/>
        <end position="175"/>
    </location>
</feature>
<evidence type="ECO:0000259" key="10">
    <source>
        <dbReference type="Pfam" id="PF03553"/>
    </source>
</evidence>
<dbReference type="GO" id="GO:0015297">
    <property type="term" value="F:antiporter activity"/>
    <property type="evidence" value="ECO:0007669"/>
    <property type="project" value="UniProtKB-KW"/>
</dbReference>
<evidence type="ECO:0000256" key="4">
    <source>
        <dbReference type="ARBA" id="ARBA00022475"/>
    </source>
</evidence>
<dbReference type="Proteomes" id="UP000823617">
    <property type="component" value="Unassembled WGS sequence"/>
</dbReference>
<dbReference type="InterPro" id="IPR052180">
    <property type="entry name" value="NhaC_Na-H+_Antiporter"/>
</dbReference>
<dbReference type="InterPro" id="IPR018461">
    <property type="entry name" value="Na/H_Antiport_NhaC-like_C"/>
</dbReference>
<comment type="subcellular location">
    <subcellularLocation>
        <location evidence="1">Cell membrane</location>
        <topology evidence="1">Multi-pass membrane protein</topology>
    </subcellularLocation>
</comment>
<keyword evidence="3" id="KW-0050">Antiport</keyword>